<reference evidence="2 3" key="1">
    <citation type="journal article" date="2016" name="Nat. Commun.">
        <title>Thousands of microbial genomes shed light on interconnected biogeochemical processes in an aquifer system.</title>
        <authorList>
            <person name="Anantharaman K."/>
            <person name="Brown C.T."/>
            <person name="Hug L.A."/>
            <person name="Sharon I."/>
            <person name="Castelle C.J."/>
            <person name="Probst A.J."/>
            <person name="Thomas B.C."/>
            <person name="Singh A."/>
            <person name="Wilkins M.J."/>
            <person name="Karaoz U."/>
            <person name="Brodie E.L."/>
            <person name="Williams K.H."/>
            <person name="Hubbard S.S."/>
            <person name="Banfield J.F."/>
        </authorList>
    </citation>
    <scope>NUCLEOTIDE SEQUENCE [LARGE SCALE GENOMIC DNA]</scope>
</reference>
<dbReference type="EMBL" id="MHQD01000032">
    <property type="protein sequence ID" value="OGZ95493.1"/>
    <property type="molecule type" value="Genomic_DNA"/>
</dbReference>
<keyword evidence="1" id="KW-0812">Transmembrane</keyword>
<evidence type="ECO:0008006" key="4">
    <source>
        <dbReference type="Google" id="ProtNLM"/>
    </source>
</evidence>
<evidence type="ECO:0000256" key="1">
    <source>
        <dbReference type="SAM" id="Phobius"/>
    </source>
</evidence>
<sequence length="81" mass="8953">MEGGAKTLLISAVLLALLYTLIRPLIRLLSAPLVWITFGLFNIAINIALLWTADILLAEISFDSIKTLFYISFIIAVANIF</sequence>
<evidence type="ECO:0000313" key="3">
    <source>
        <dbReference type="Proteomes" id="UP000178574"/>
    </source>
</evidence>
<dbReference type="InterPro" id="IPR007165">
    <property type="entry name" value="Phage_holin_4_2"/>
</dbReference>
<dbReference type="Proteomes" id="UP000178574">
    <property type="component" value="Unassembled WGS sequence"/>
</dbReference>
<gene>
    <name evidence="2" type="ORF">A2847_00535</name>
</gene>
<evidence type="ECO:0000313" key="2">
    <source>
        <dbReference type="EMBL" id="OGZ95493.1"/>
    </source>
</evidence>
<feature type="transmembrane region" description="Helical" evidence="1">
    <location>
        <begin position="7"/>
        <end position="26"/>
    </location>
</feature>
<dbReference type="AlphaFoldDB" id="A0A1G2K8F3"/>
<proteinExistence type="predicted"/>
<feature type="transmembrane region" description="Helical" evidence="1">
    <location>
        <begin position="32"/>
        <end position="53"/>
    </location>
</feature>
<feature type="transmembrane region" description="Helical" evidence="1">
    <location>
        <begin position="60"/>
        <end position="80"/>
    </location>
</feature>
<dbReference type="Pfam" id="PF04020">
    <property type="entry name" value="Phage_holin_4_2"/>
    <property type="match status" value="1"/>
</dbReference>
<keyword evidence="1" id="KW-0472">Membrane</keyword>
<accession>A0A1G2K8F3</accession>
<name>A0A1G2K8F3_9BACT</name>
<organism evidence="2 3">
    <name type="scientific">Candidatus Sungbacteria bacterium RIFCSPHIGHO2_01_FULL_50_25</name>
    <dbReference type="NCBI Taxonomy" id="1802265"/>
    <lineage>
        <taxon>Bacteria</taxon>
        <taxon>Candidatus Sungiibacteriota</taxon>
    </lineage>
</organism>
<comment type="caution">
    <text evidence="2">The sequence shown here is derived from an EMBL/GenBank/DDBJ whole genome shotgun (WGS) entry which is preliminary data.</text>
</comment>
<protein>
    <recommendedName>
        <fullName evidence="4">Phage holin family protein</fullName>
    </recommendedName>
</protein>
<keyword evidence="1" id="KW-1133">Transmembrane helix</keyword>